<evidence type="ECO:0000313" key="3">
    <source>
        <dbReference type="EMBL" id="ALC18952.1"/>
    </source>
</evidence>
<reference evidence="3 4" key="1">
    <citation type="submission" date="2015-08" db="EMBL/GenBank/DDBJ databases">
        <title>Genome sequence of the pristinamycin over-producing bacterium Streptomyces pristinaespiralis HCCB10218.</title>
        <authorList>
            <person name="Tian J."/>
            <person name="Yang J."/>
            <person name="Li L."/>
            <person name="Ruan L."/>
            <person name="Wei W."/>
            <person name="Zheng G."/>
            <person name="Wei Z."/>
            <person name="Yang S."/>
            <person name="Ge M."/>
            <person name="Jiang W."/>
            <person name="Lu Y."/>
        </authorList>
    </citation>
    <scope>NUCLEOTIDE SEQUENCE [LARGE SCALE GENOMIC DNA]</scope>
    <source>
        <strain evidence="3 4">HCCB 10218</strain>
    </source>
</reference>
<name>A0A0M4D573_STRPR</name>
<dbReference type="InterPro" id="IPR052016">
    <property type="entry name" value="Bact_Sigma-Reg"/>
</dbReference>
<organism evidence="3">
    <name type="scientific">Streptomyces pristinaespiralis</name>
    <dbReference type="NCBI Taxonomy" id="38300"/>
    <lineage>
        <taxon>Bacteria</taxon>
        <taxon>Bacillati</taxon>
        <taxon>Actinomycetota</taxon>
        <taxon>Actinomycetes</taxon>
        <taxon>Kitasatosporales</taxon>
        <taxon>Streptomycetaceae</taxon>
        <taxon>Streptomyces</taxon>
    </lineage>
</organism>
<dbReference type="PATRIC" id="fig|38300.4.peg.693"/>
<dbReference type="Pfam" id="PF07228">
    <property type="entry name" value="SpoIIE"/>
    <property type="match status" value="1"/>
</dbReference>
<keyword evidence="1" id="KW-0378">Hydrolase</keyword>
<evidence type="ECO:0000313" key="4">
    <source>
        <dbReference type="Proteomes" id="UP000060513"/>
    </source>
</evidence>
<dbReference type="GO" id="GO:0016791">
    <property type="term" value="F:phosphatase activity"/>
    <property type="evidence" value="ECO:0007669"/>
    <property type="project" value="TreeGrafter"/>
</dbReference>
<dbReference type="InterPro" id="IPR001932">
    <property type="entry name" value="PPM-type_phosphatase-like_dom"/>
</dbReference>
<dbReference type="InterPro" id="IPR036457">
    <property type="entry name" value="PPM-type-like_dom_sf"/>
</dbReference>
<dbReference type="STRING" id="38300.SPRI_0646"/>
<proteinExistence type="predicted"/>
<sequence length="377" mass="40878">MHEQMREHSTVLDELSWKADAGYLIGRLLPFLVIALSVVADSLTSDREPFDRVLFAAPALAAVTWGSRVTAGVGLLSMATSAGLAARRAEDVPGVLINETVLLAVTVAAVWSSRLRQNRELELRQMHSVAEAAQSALQRPMPSHLGSVDLHLLYEASAAGAHVGGDFYKALEARGAVRIMLGDVQGKGLGALETASILLGSFRESAYTAPDLPAVAERLEFSMARYVERTQDSDVASRFATVLLAEIPDDEPVVRLVSCGHPAPIVQHQGVLETADLPSPSPPVNLFGRQGDLFGLGDADFDVQQLPFEPGDRLLMFTDGVSETRDDTGTFYPLEERMRAWIGEPADRMTTLLREDLVRHSGRGFDDDIAAVLVVRR</sequence>
<dbReference type="PANTHER" id="PTHR43156:SF2">
    <property type="entry name" value="STAGE II SPORULATION PROTEIN E"/>
    <property type="match status" value="1"/>
</dbReference>
<dbReference type="Proteomes" id="UP000060513">
    <property type="component" value="Chromosome"/>
</dbReference>
<dbReference type="KEGG" id="spri:SPRI_0646"/>
<evidence type="ECO:0000256" key="1">
    <source>
        <dbReference type="ARBA" id="ARBA00022801"/>
    </source>
</evidence>
<dbReference type="AlphaFoldDB" id="A0A0M4D573"/>
<dbReference type="EMBL" id="CP011340">
    <property type="protein sequence ID" value="ALC18952.1"/>
    <property type="molecule type" value="Genomic_DNA"/>
</dbReference>
<gene>
    <name evidence="3" type="ORF">SPRI_0646</name>
</gene>
<dbReference type="SUPFAM" id="SSF81606">
    <property type="entry name" value="PP2C-like"/>
    <property type="match status" value="1"/>
</dbReference>
<evidence type="ECO:0000259" key="2">
    <source>
        <dbReference type="SMART" id="SM00331"/>
    </source>
</evidence>
<dbReference type="SMART" id="SM00331">
    <property type="entry name" value="PP2C_SIG"/>
    <property type="match status" value="1"/>
</dbReference>
<dbReference type="Gene3D" id="3.60.40.10">
    <property type="entry name" value="PPM-type phosphatase domain"/>
    <property type="match status" value="1"/>
</dbReference>
<feature type="domain" description="PPM-type phosphatase" evidence="2">
    <location>
        <begin position="148"/>
        <end position="376"/>
    </location>
</feature>
<accession>A0A0M4D573</accession>
<dbReference type="PANTHER" id="PTHR43156">
    <property type="entry name" value="STAGE II SPORULATION PROTEIN E-RELATED"/>
    <property type="match status" value="1"/>
</dbReference>
<dbReference type="OMA" id="FGVRIIL"/>
<protein>
    <submittedName>
        <fullName evidence="3">Integral membrane protein</fullName>
    </submittedName>
</protein>